<proteinExistence type="predicted"/>
<accession>A0A5J4V0I2</accession>
<reference evidence="1 2" key="1">
    <citation type="submission" date="2019-03" db="EMBL/GenBank/DDBJ databases">
        <title>Single cell metagenomics reveals metabolic interactions within the superorganism composed of flagellate Streblomastix strix and complex community of Bacteroidetes bacteria on its surface.</title>
        <authorList>
            <person name="Treitli S.C."/>
            <person name="Kolisko M."/>
            <person name="Husnik F."/>
            <person name="Keeling P."/>
            <person name="Hampl V."/>
        </authorList>
    </citation>
    <scope>NUCLEOTIDE SEQUENCE [LARGE SCALE GENOMIC DNA]</scope>
    <source>
        <strain evidence="1">ST1C</strain>
    </source>
</reference>
<evidence type="ECO:0008006" key="3">
    <source>
        <dbReference type="Google" id="ProtNLM"/>
    </source>
</evidence>
<sequence length="666" mass="71563">YGWGGAIFIQTSVATENLNELNFLMRDLVFVGCSAVNSIGNNIHIQSANTSATGEAIKTENLLTVKDITDLYTNKLYGSDYMGIDQSKVNDDNTPISFHEPLFINPPSRIFLNPYVVNAFNGIVNVFCGESDIPSYNGGGIFASIYTGGKLTIDGQCNFTECKSDYGGGFLAHVAGRNSLLTLEDGIQFESCTSRYLNGGGAYLDISDQATSLREGGGMNVRIQNENSILELVGVLFENCSTFGSQCYGGGLYVVVNTNTSLLISGMSLFNNCSSDYIGGGCYVSCSGSGSQIQITGQLEFENCTSDLGGGLCFDIFDQATIDIDQMSFINCTASEGGGLNVYINNGDFSVTGPVIFQNCESQIGGGSSMIVQLYLEVKFTQICIEGTLIIKDTTFDNCTCTQPGNGGGIFATMQWENSILELIDLSFKNCHALDGYVYREDMGRGGGLFVCVFSGSQLIMSGTCIFKNCSAVNGGGIYMYIDSGWKVNIKDQCIFSECKTSQSGGGIYSYIYGIFNIEDTTFDSCSCIQPGNGGGISLYHGTSSILSIINSSFINCKTIQNSSNQRYGSGGAIFIQTSIIAENLNETNFLLTDLVFTGCSAVNSIGNNLHIQSIDTYATGEAIESENLLSVNGTTNLYYNNSYQQDYMGIDQSKSILKILRSILC</sequence>
<organism evidence="1 2">
    <name type="scientific">Streblomastix strix</name>
    <dbReference type="NCBI Taxonomy" id="222440"/>
    <lineage>
        <taxon>Eukaryota</taxon>
        <taxon>Metamonada</taxon>
        <taxon>Preaxostyla</taxon>
        <taxon>Oxymonadida</taxon>
        <taxon>Streblomastigidae</taxon>
        <taxon>Streblomastix</taxon>
    </lineage>
</organism>
<dbReference type="EMBL" id="SNRW01011134">
    <property type="protein sequence ID" value="KAA6375571.1"/>
    <property type="molecule type" value="Genomic_DNA"/>
</dbReference>
<protein>
    <recommendedName>
        <fullName evidence="3">Right handed beta helix domain-containing protein</fullName>
    </recommendedName>
</protein>
<evidence type="ECO:0000313" key="1">
    <source>
        <dbReference type="EMBL" id="KAA6375571.1"/>
    </source>
</evidence>
<feature type="non-terminal residue" evidence="1">
    <location>
        <position position="1"/>
    </location>
</feature>
<dbReference type="AlphaFoldDB" id="A0A5J4V0I2"/>
<gene>
    <name evidence="1" type="ORF">EZS28_028902</name>
</gene>
<dbReference type="Proteomes" id="UP000324800">
    <property type="component" value="Unassembled WGS sequence"/>
</dbReference>
<comment type="caution">
    <text evidence="1">The sequence shown here is derived from an EMBL/GenBank/DDBJ whole genome shotgun (WGS) entry which is preliminary data.</text>
</comment>
<evidence type="ECO:0000313" key="2">
    <source>
        <dbReference type="Proteomes" id="UP000324800"/>
    </source>
</evidence>
<name>A0A5J4V0I2_9EUKA</name>